<evidence type="ECO:0000313" key="1">
    <source>
        <dbReference type="EMBL" id="EDO17780.1"/>
    </source>
</evidence>
<dbReference type="PhylomeDB" id="A7TIW8"/>
<proteinExistence type="predicted"/>
<dbReference type="KEGG" id="vpo:Kpol_541p23"/>
<dbReference type="STRING" id="436907.A7TIW8"/>
<name>A7TIW8_VANPO</name>
<accession>A7TIW8</accession>
<keyword evidence="2" id="KW-1185">Reference proteome</keyword>
<dbReference type="AlphaFoldDB" id="A7TIW8"/>
<dbReference type="HOGENOM" id="CLU_270952_0_0_1"/>
<protein>
    <submittedName>
        <fullName evidence="1">Uncharacterized protein</fullName>
    </submittedName>
</protein>
<dbReference type="eggNOG" id="ENOG502S4M0">
    <property type="taxonomic scope" value="Eukaryota"/>
</dbReference>
<gene>
    <name evidence="1" type="ORF">Kpol_541p23</name>
</gene>
<dbReference type="FunCoup" id="A7TIW8">
    <property type="interactions" value="301"/>
</dbReference>
<dbReference type="OrthoDB" id="185373at2759"/>
<dbReference type="RefSeq" id="XP_001645638.1">
    <property type="nucleotide sequence ID" value="XM_001645588.1"/>
</dbReference>
<dbReference type="InParanoid" id="A7TIW8"/>
<dbReference type="Proteomes" id="UP000000267">
    <property type="component" value="Unassembled WGS sequence"/>
</dbReference>
<organism evidence="2">
    <name type="scientific">Vanderwaltozyma polyspora (strain ATCC 22028 / DSM 70294 / BCRC 21397 / CBS 2163 / NBRC 10782 / NRRL Y-8283 / UCD 57-17)</name>
    <name type="common">Kluyveromyces polysporus</name>
    <dbReference type="NCBI Taxonomy" id="436907"/>
    <lineage>
        <taxon>Eukaryota</taxon>
        <taxon>Fungi</taxon>
        <taxon>Dikarya</taxon>
        <taxon>Ascomycota</taxon>
        <taxon>Saccharomycotina</taxon>
        <taxon>Saccharomycetes</taxon>
        <taxon>Saccharomycetales</taxon>
        <taxon>Saccharomycetaceae</taxon>
        <taxon>Vanderwaltozyma</taxon>
    </lineage>
</organism>
<dbReference type="GeneID" id="5546029"/>
<dbReference type="InterPro" id="IPR013888">
    <property type="entry name" value="RNase_P_Rpm2_mt"/>
</dbReference>
<sequence length="1266" mass="148839">MMFKSIKNNRFASIKKFHNCSIRFNRKNFIVTNSNDFTFFFNDNVKYKRRRNHRFDNDNDFDYDFYNLIIRKFYFKNNNINPFNNNNNFVPILLTSDNDHFNNKNLKFYCNKKNYIHSNLRNNSSGIDRFHNNLIKIKRRRKLLLSSNLKNNTIRYYQNNNIHLTKSKFFINKRNFHSNSIIKNNEDKTIINDQINDLTNNTNNNNDSTINNINNDFPWEKDNEESLNKDTYLKAHMDSIDKAFIKKDYNIINALYQSLKRNDCVPSIETYYKILYSIAHRDLDSDDINYKMFQILSCYEDIIIKNKLKPTDEIYSVLLENLFKGSIISYENNNYKNGLDFFKIALNIFLQVYENHNLSNDKVIKNFLISINYYPGNISFLQINQVFNKFNYKIEDNYKIYFQTLLNYSILINDEASFDLLHKEFTIFSENNCIDNSFDYSIWQLIISGLIEIKQDFTLSTSILNLKLEESKSRDSTRVDLSHLVSNYLISISKSNPSKSHTLWLAFKKLNWLPEFDYNFYLKMILNSKNNWNLTKMYYNYIYPMKLSSSKIKIEGTSSNNLLKLPQSNDIQSTVDLNTIHDYLILKSIQSNDSEMVFKLIQESLVKNLKFSYLNTYNEALNFLKERKYPIDSTINFIELHSTLICDSSKNQLNELNFNSFVNASLSMFIDNHKFLVKFVESATFSNYCQSANLLDLTTITLLSTILKSVMGKSSDSIDSYPTFLKLYSIFVMKFAELTLHDNSYEISQMELLNTFKSRIIENHCQLVQHYYDLNLNPRYLPSEVLQSLSLSNFSKEIIDFYNGINYDTESLNSKVLCYGTIIRNSPDKGVIEFKKLLNKGSSFDYDTYYTILSDKDLVKKVPVNQVIKNAIQACPTDSKCMEKLINTILFNANDNVLESIFLDETMIRSHFVPYVNEINLSNLIQYSSREGGDFNSFLKMISFPERFSNIKNQTVYKSSISKIYNILFEKGQFGQISEYNNILPVLQLDLLLKSFIYNNDGEKFVSYFTSYEEQLSSKSKVELKLEHSLFEGRKDKSIKLVQDAIKRKQLSVSDIADLRSLLGFVQCMNDNIKMTEDAIESEKPKNILQLSNLLCSKSDSYSNMVSIYQEYSHLTDNDQLLKAMLGRFIWYSRICTATPNFEHKNLDRSMKNFLRFKCYLKKPLIYQSDLEKIIQIWTKVNTAMVDALLNNMIESLYLNPETDILYLNNSLSYKFNKSSLKDLVQSLKLHYEENSLHNELTIKIDKSLRFINENLQQKNIAFNLI</sequence>
<dbReference type="EMBL" id="DS480398">
    <property type="protein sequence ID" value="EDO17780.1"/>
    <property type="molecule type" value="Genomic_DNA"/>
</dbReference>
<dbReference type="Pfam" id="PF08579">
    <property type="entry name" value="RPM2"/>
    <property type="match status" value="1"/>
</dbReference>
<dbReference type="OMA" id="GDWDKSY"/>
<reference evidence="1 2" key="1">
    <citation type="journal article" date="2007" name="Proc. Natl. Acad. Sci. U.S.A.">
        <title>Independent sorting-out of thousands of duplicated gene pairs in two yeast species descended from a whole-genome duplication.</title>
        <authorList>
            <person name="Scannell D.R."/>
            <person name="Frank A.C."/>
            <person name="Conant G.C."/>
            <person name="Byrne K.P."/>
            <person name="Woolfit M."/>
            <person name="Wolfe K.H."/>
        </authorList>
    </citation>
    <scope>NUCLEOTIDE SEQUENCE [LARGE SCALE GENOMIC DNA]</scope>
    <source>
        <strain evidence="2">ATCC 22028 / DSM 70294 / BCRC 21397 / CBS 2163 / NBRC 10782 / NRRL Y-8283 / UCD 57-17</strain>
    </source>
</reference>
<evidence type="ECO:0000313" key="2">
    <source>
        <dbReference type="Proteomes" id="UP000000267"/>
    </source>
</evidence>